<reference evidence="1" key="1">
    <citation type="submission" date="2018-05" db="EMBL/GenBank/DDBJ databases">
        <title>Reclassification of Methylarcula marina and Methylarcula terricola as Paracoccus methylarcula sp.nov., comb.nov. and Paracoccus terricola comb.nov.</title>
        <authorList>
            <person name="Shmareva M.N."/>
            <person name="Doronina N.V."/>
            <person name="Vasilenko O.V."/>
            <person name="Tarlachkov S.V."/>
            <person name="Trotsenko Y.A."/>
        </authorList>
    </citation>
    <scope>NUCLEOTIDE SEQUENCE [LARGE SCALE GENOMIC DNA]</scope>
    <source>
        <strain evidence="1">VKM B-2159</strain>
    </source>
</reference>
<sequence>MRHRISAEIVLKGVRLEDAQEQLGDPKDLEEGNNHISLNVDKLYAGHDIADDYGIRKFCGWLSMGIVSGPVPTNGFGDASTVVYVTVMAAEEFPKVEVAAELRRAMRDIAWFFRKDAVFLVSDSDRDFTEYGVFSCAPGSGSRYGPAL</sequence>
<dbReference type="EMBL" id="PXNQ02000003">
    <property type="protein sequence ID" value="RNF35334.1"/>
    <property type="molecule type" value="Genomic_DNA"/>
</dbReference>
<comment type="caution">
    <text evidence="1">The sequence shown here is derived from an EMBL/GenBank/DDBJ whole genome shotgun (WGS) entry which is preliminary data.</text>
</comment>
<evidence type="ECO:0000313" key="1">
    <source>
        <dbReference type="EMBL" id="RNF35334.1"/>
    </source>
</evidence>
<gene>
    <name evidence="1" type="ORF">A7A09_006985</name>
</gene>
<dbReference type="RefSeq" id="WP_106690683.1">
    <property type="nucleotide sequence ID" value="NZ_PXNQ02000003.1"/>
</dbReference>
<name>A0A422QZC9_9RHOB</name>
<proteinExistence type="predicted"/>
<dbReference type="AlphaFoldDB" id="A0A422QZC9"/>
<accession>A0A422QZC9</accession>
<evidence type="ECO:0000313" key="2">
    <source>
        <dbReference type="Proteomes" id="UP000238137"/>
    </source>
</evidence>
<dbReference type="Proteomes" id="UP000238137">
    <property type="component" value="Unassembled WGS sequence"/>
</dbReference>
<protein>
    <submittedName>
        <fullName evidence="1">Uncharacterized protein</fullName>
    </submittedName>
</protein>
<organism evidence="1 2">
    <name type="scientific">Paracoccus methylarcula</name>
    <dbReference type="NCBI Taxonomy" id="72022"/>
    <lineage>
        <taxon>Bacteria</taxon>
        <taxon>Pseudomonadati</taxon>
        <taxon>Pseudomonadota</taxon>
        <taxon>Alphaproteobacteria</taxon>
        <taxon>Rhodobacterales</taxon>
        <taxon>Paracoccaceae</taxon>
        <taxon>Paracoccus</taxon>
    </lineage>
</organism>
<keyword evidence="2" id="KW-1185">Reference proteome</keyword>